<dbReference type="Proteomes" id="UP000325372">
    <property type="component" value="Unassembled WGS sequence"/>
</dbReference>
<dbReference type="Pfam" id="PF00884">
    <property type="entry name" value="Sulfatase"/>
    <property type="match status" value="1"/>
</dbReference>
<dbReference type="AlphaFoldDB" id="A0A5N0TGE2"/>
<keyword evidence="4" id="KW-0808">Transferase</keyword>
<protein>
    <submittedName>
        <fullName evidence="4">Sulfatase-like hydrolase/transferase</fullName>
    </submittedName>
</protein>
<keyword evidence="5" id="KW-1185">Reference proteome</keyword>
<keyword evidence="2 4" id="KW-0378">Hydrolase</keyword>
<proteinExistence type="inferred from homology"/>
<dbReference type="InterPro" id="IPR017850">
    <property type="entry name" value="Alkaline_phosphatase_core_sf"/>
</dbReference>
<sequence length="412" mass="45189">MPASRALFNMTLPTRIQRRSITLMNRQILALVAVVFTLFAGVAHAAEPPARTVLVIVDGLHFKAPERLSLPVFNQLARTGSVVDKVTGIIPYHPTHGEYARVHTSSYPNPMMMAGTLFLSAKQRMLQHEFGDAAFIANSRSYQSITDGYEVVIQQVGTDAVAVGRAIEVLRDFAPDFLRLHLQNTGNGGSETLEAADDAPWKHDIWHPDSPYVAKAAEADRQVGRLVAALQDMGQWDDTLFIVTSDHGQTTTGWHPTLPEESWMFPAVFHGPGIRAGHRIEWADQTDFVPTIAHLAGVPAPNEDGGAGRVLTPILAGSDDQSDGLSLIYPLNQVLARYIVAEAELILASREAPYLNSLAMSMESRFYGLRRVMNWHEMGSVEALTEHDREVVLAMEGALAQWREAQTGATAP</sequence>
<gene>
    <name evidence="4" type="ORF">F3N42_04130</name>
</gene>
<comment type="caution">
    <text evidence="4">The sequence shown here is derived from an EMBL/GenBank/DDBJ whole genome shotgun (WGS) entry which is preliminary data.</text>
</comment>
<dbReference type="PANTHER" id="PTHR42693">
    <property type="entry name" value="ARYLSULFATASE FAMILY MEMBER"/>
    <property type="match status" value="1"/>
</dbReference>
<dbReference type="SUPFAM" id="SSF53649">
    <property type="entry name" value="Alkaline phosphatase-like"/>
    <property type="match status" value="1"/>
</dbReference>
<dbReference type="EMBL" id="VYXP01000002">
    <property type="protein sequence ID" value="KAA9133544.1"/>
    <property type="molecule type" value="Genomic_DNA"/>
</dbReference>
<dbReference type="GO" id="GO:0004065">
    <property type="term" value="F:arylsulfatase activity"/>
    <property type="evidence" value="ECO:0007669"/>
    <property type="project" value="TreeGrafter"/>
</dbReference>
<dbReference type="PANTHER" id="PTHR42693:SF53">
    <property type="entry name" value="ENDO-4-O-SULFATASE"/>
    <property type="match status" value="1"/>
</dbReference>
<dbReference type="Gene3D" id="3.40.720.10">
    <property type="entry name" value="Alkaline Phosphatase, subunit A"/>
    <property type="match status" value="1"/>
</dbReference>
<reference evidence="4 5" key="1">
    <citation type="submission" date="2019-09" db="EMBL/GenBank/DDBJ databases">
        <title>Wenzhouxiangella sp. Genome sequencing and assembly.</title>
        <authorList>
            <person name="Zhang R."/>
        </authorList>
    </citation>
    <scope>NUCLEOTIDE SEQUENCE [LARGE SCALE GENOMIC DNA]</scope>
    <source>
        <strain evidence="4 5">W260</strain>
    </source>
</reference>
<evidence type="ECO:0000256" key="2">
    <source>
        <dbReference type="ARBA" id="ARBA00022801"/>
    </source>
</evidence>
<accession>A0A5N0TGE2</accession>
<evidence type="ECO:0000259" key="3">
    <source>
        <dbReference type="Pfam" id="PF00884"/>
    </source>
</evidence>
<organism evidence="4 5">
    <name type="scientific">Marinihelvus fidelis</name>
    <dbReference type="NCBI Taxonomy" id="2613842"/>
    <lineage>
        <taxon>Bacteria</taxon>
        <taxon>Pseudomonadati</taxon>
        <taxon>Pseudomonadota</taxon>
        <taxon>Gammaproteobacteria</taxon>
        <taxon>Chromatiales</taxon>
        <taxon>Wenzhouxiangellaceae</taxon>
        <taxon>Marinihelvus</taxon>
    </lineage>
</organism>
<name>A0A5N0TGE2_9GAMM</name>
<dbReference type="InterPro" id="IPR000917">
    <property type="entry name" value="Sulfatase_N"/>
</dbReference>
<feature type="domain" description="Sulfatase N-terminal" evidence="3">
    <location>
        <begin position="198"/>
        <end position="298"/>
    </location>
</feature>
<dbReference type="GO" id="GO:0016740">
    <property type="term" value="F:transferase activity"/>
    <property type="evidence" value="ECO:0007669"/>
    <property type="project" value="UniProtKB-KW"/>
</dbReference>
<comment type="similarity">
    <text evidence="1">Belongs to the sulfatase family.</text>
</comment>
<evidence type="ECO:0000256" key="1">
    <source>
        <dbReference type="ARBA" id="ARBA00008779"/>
    </source>
</evidence>
<dbReference type="InterPro" id="IPR050738">
    <property type="entry name" value="Sulfatase"/>
</dbReference>
<evidence type="ECO:0000313" key="5">
    <source>
        <dbReference type="Proteomes" id="UP000325372"/>
    </source>
</evidence>
<evidence type="ECO:0000313" key="4">
    <source>
        <dbReference type="EMBL" id="KAA9133544.1"/>
    </source>
</evidence>